<dbReference type="InterPro" id="IPR019734">
    <property type="entry name" value="TPR_rpt"/>
</dbReference>
<dbReference type="PANTHER" id="PTHR44998">
    <property type="match status" value="1"/>
</dbReference>
<dbReference type="InterPro" id="IPR011990">
    <property type="entry name" value="TPR-like_helical_dom_sf"/>
</dbReference>
<proteinExistence type="inferred from homology"/>
<dbReference type="Gene3D" id="1.25.40.10">
    <property type="entry name" value="Tetratricopeptide repeat domain"/>
    <property type="match status" value="3"/>
</dbReference>
<feature type="domain" description="O-GlcNAc transferase C-terminal" evidence="9">
    <location>
        <begin position="446"/>
        <end position="602"/>
    </location>
</feature>
<dbReference type="Pfam" id="PF13844">
    <property type="entry name" value="Glyco_transf_41"/>
    <property type="match status" value="2"/>
</dbReference>
<dbReference type="InterPro" id="IPR029489">
    <property type="entry name" value="OGT/SEC/SPY_C"/>
</dbReference>
<comment type="caution">
    <text evidence="10">The sequence shown here is derived from an EMBL/GenBank/DDBJ whole genome shotgun (WGS) entry which is preliminary data.</text>
</comment>
<evidence type="ECO:0000256" key="1">
    <source>
        <dbReference type="ARBA" id="ARBA00004922"/>
    </source>
</evidence>
<evidence type="ECO:0000313" key="10">
    <source>
        <dbReference type="EMBL" id="TSE35703.1"/>
    </source>
</evidence>
<feature type="repeat" description="TPR" evidence="8">
    <location>
        <begin position="59"/>
        <end position="92"/>
    </location>
</feature>
<comment type="pathway">
    <text evidence="1">Protein modification; protein glycosylation.</text>
</comment>
<feature type="repeat" description="TPR" evidence="8">
    <location>
        <begin position="195"/>
        <end position="228"/>
    </location>
</feature>
<dbReference type="Gene3D" id="3.40.50.2000">
    <property type="entry name" value="Glycogen Phosphorylase B"/>
    <property type="match status" value="1"/>
</dbReference>
<organism evidence="10 11">
    <name type="scientific">Tepidimonas fonticaldi</name>
    <dbReference type="NCBI Taxonomy" id="1101373"/>
    <lineage>
        <taxon>Bacteria</taxon>
        <taxon>Pseudomonadati</taxon>
        <taxon>Pseudomonadota</taxon>
        <taxon>Betaproteobacteria</taxon>
        <taxon>Burkholderiales</taxon>
        <taxon>Tepidimonas</taxon>
    </lineage>
</organism>
<comment type="similarity">
    <text evidence="2">Belongs to the glycosyltransferase 41 family. O-GlcNAc transferase subfamily.</text>
</comment>
<dbReference type="Pfam" id="PF14559">
    <property type="entry name" value="TPR_19"/>
    <property type="match status" value="2"/>
</dbReference>
<sequence length="819" mass="92159">MTTGKRNTQGMAWKLPPLKPATPAWGAWFQQALESHRQGRLDHAQRLYEQILAAQPRHFGATHMLGVLLYQRRQYREAHGWLVKALQIEPRDPAAHTNLGLVLGAVGRHEDALQCHDQAVGLRPDFVEAWINRGGALRELRRFEDALQSYERALALRPDAPQAQLNRGIVLLELERAQEALAALDALTQAHSDYAQAWHQRGNALAALGRREEAQASYDRAVKAAPHYADVWVDMARLHTAEGRLDEALDGLNRALSLNPALPVAYVNRGNLLRRQDRWKEALEDYNRAVSLAPMDAMARFNRAPILTAVGQKNQAVEDLDFVIQQRPELAEAYVVRAGLLKEAGLYPEALDDFQQLLAIKGDSGAIAWLPDILNTQASIADWRQWSEGVSRLASGEVQCADVSGLFSLLALVDDPALHQAVCDQVMRKQVPEIGGLGPIAIRPPRERIRVGYFSADFHQHATMVLMAELFELHDRQRFEWYAFSFGPRTGDAMQQRAQAAFDRFIDVRDMSPLEIARLARELEIDIAVDLKGHTQDARTAIFAYRAAPIQVNYIGYPGTMAAEYYDYIVADPVVIPDELRRYYSEKVVRLPHSYQVNDRARRIADRVFTRAECGLPDEGVVYCCFNAVYKITPDVFACWMRILQAVPGSVLWLYEGNRWAPDNLRKEAARHGVDPQRLVFAPNMPNAEHLARVRLADLFLDTLPYNAHTTASDALWAGLPVLTRIGQSFAARVAASLLTAVGMPELIVRTPEAYEALAIALGREPARLIELRQRLLAGRETAPLWDTPRFARHLESAYEQMMHRWWNGLAPEHIDVAP</sequence>
<keyword evidence="4" id="KW-0328">Glycosyltransferase</keyword>
<evidence type="ECO:0000256" key="8">
    <source>
        <dbReference type="PROSITE-ProRule" id="PRU00339"/>
    </source>
</evidence>
<feature type="repeat" description="TPR" evidence="8">
    <location>
        <begin position="127"/>
        <end position="160"/>
    </location>
</feature>
<dbReference type="Pfam" id="PF13432">
    <property type="entry name" value="TPR_16"/>
    <property type="match status" value="1"/>
</dbReference>
<dbReference type="SUPFAM" id="SSF53756">
    <property type="entry name" value="UDP-Glycosyltransferase/glycogen phosphorylase"/>
    <property type="match status" value="1"/>
</dbReference>
<name>A0A554XIN3_9BURK</name>
<reference evidence="10 11" key="1">
    <citation type="submission" date="2019-07" db="EMBL/GenBank/DDBJ databases">
        <title>Tepidimonas fonticaldi AT-A2 draft genome.</title>
        <authorList>
            <person name="Da Costa M.S."/>
            <person name="Froufe H.J.C."/>
            <person name="Egas C."/>
            <person name="Albuquerque L."/>
        </authorList>
    </citation>
    <scope>NUCLEOTIDE SEQUENCE [LARGE SCALE GENOMIC DNA]</scope>
    <source>
        <strain evidence="10 11">AT-A2</strain>
    </source>
</reference>
<feature type="domain" description="O-GlcNAc transferase C-terminal" evidence="9">
    <location>
        <begin position="608"/>
        <end position="794"/>
    </location>
</feature>
<evidence type="ECO:0000256" key="5">
    <source>
        <dbReference type="ARBA" id="ARBA00022679"/>
    </source>
</evidence>
<evidence type="ECO:0000313" key="11">
    <source>
        <dbReference type="Proteomes" id="UP000316388"/>
    </source>
</evidence>
<dbReference type="Proteomes" id="UP000316388">
    <property type="component" value="Unassembled WGS sequence"/>
</dbReference>
<keyword evidence="6" id="KW-0677">Repeat</keyword>
<evidence type="ECO:0000256" key="2">
    <source>
        <dbReference type="ARBA" id="ARBA00005386"/>
    </source>
</evidence>
<feature type="repeat" description="TPR" evidence="8">
    <location>
        <begin position="263"/>
        <end position="296"/>
    </location>
</feature>
<accession>A0A554XIN3</accession>
<dbReference type="RefSeq" id="WP_143969511.1">
    <property type="nucleotide sequence ID" value="NZ_VJOO01000024.1"/>
</dbReference>
<feature type="repeat" description="TPR" evidence="8">
    <location>
        <begin position="93"/>
        <end position="126"/>
    </location>
</feature>
<evidence type="ECO:0000256" key="4">
    <source>
        <dbReference type="ARBA" id="ARBA00022676"/>
    </source>
</evidence>
<dbReference type="GO" id="GO:0097363">
    <property type="term" value="F:protein O-acetylglucosaminyltransferase activity"/>
    <property type="evidence" value="ECO:0007669"/>
    <property type="project" value="UniProtKB-EC"/>
</dbReference>
<dbReference type="Gene3D" id="3.40.50.11380">
    <property type="match status" value="1"/>
</dbReference>
<evidence type="ECO:0000256" key="3">
    <source>
        <dbReference type="ARBA" id="ARBA00011970"/>
    </source>
</evidence>
<keyword evidence="5" id="KW-0808">Transferase</keyword>
<keyword evidence="7 8" id="KW-0802">TPR repeat</keyword>
<dbReference type="EC" id="2.4.1.255" evidence="3"/>
<dbReference type="SMART" id="SM00028">
    <property type="entry name" value="TPR"/>
    <property type="match status" value="10"/>
</dbReference>
<dbReference type="Pfam" id="PF00515">
    <property type="entry name" value="TPR_1"/>
    <property type="match status" value="1"/>
</dbReference>
<dbReference type="SUPFAM" id="SSF48452">
    <property type="entry name" value="TPR-like"/>
    <property type="match status" value="2"/>
</dbReference>
<evidence type="ECO:0000256" key="7">
    <source>
        <dbReference type="ARBA" id="ARBA00022803"/>
    </source>
</evidence>
<dbReference type="PROSITE" id="PS50293">
    <property type="entry name" value="TPR_REGION"/>
    <property type="match status" value="3"/>
</dbReference>
<feature type="repeat" description="TPR" evidence="8">
    <location>
        <begin position="229"/>
        <end position="262"/>
    </location>
</feature>
<evidence type="ECO:0000259" key="9">
    <source>
        <dbReference type="Pfam" id="PF13844"/>
    </source>
</evidence>
<dbReference type="EMBL" id="VJOO01000024">
    <property type="protein sequence ID" value="TSE35703.1"/>
    <property type="molecule type" value="Genomic_DNA"/>
</dbReference>
<gene>
    <name evidence="10" type="primary">yrrB_1</name>
    <name evidence="10" type="ORF">Tfont_02214</name>
</gene>
<dbReference type="AlphaFoldDB" id="A0A554XIN3"/>
<evidence type="ECO:0000256" key="6">
    <source>
        <dbReference type="ARBA" id="ARBA00022737"/>
    </source>
</evidence>
<dbReference type="PROSITE" id="PS50005">
    <property type="entry name" value="TPR"/>
    <property type="match status" value="6"/>
</dbReference>
<protein>
    <recommendedName>
        <fullName evidence="3">protein O-GlcNAc transferase</fullName>
        <ecNumber evidence="3">2.4.1.255</ecNumber>
    </recommendedName>
</protein>
<dbReference type="PANTHER" id="PTHR44998:SF1">
    <property type="entry name" value="UDP-N-ACETYLGLUCOSAMINE--PEPTIDE N-ACETYLGLUCOSAMINYLTRANSFERASE 110 KDA SUBUNIT"/>
    <property type="match status" value="1"/>
</dbReference>